<dbReference type="NCBIfam" id="NF045760">
    <property type="entry name" value="YtpR"/>
    <property type="match status" value="1"/>
</dbReference>
<evidence type="ECO:0000256" key="13">
    <source>
        <dbReference type="ARBA" id="ARBA00023146"/>
    </source>
</evidence>
<dbReference type="InterPro" id="IPR045864">
    <property type="entry name" value="aa-tRNA-synth_II/BPL/LPL"/>
</dbReference>
<feature type="domain" description="B5" evidence="19">
    <location>
        <begin position="415"/>
        <end position="491"/>
    </location>
</feature>
<comment type="subcellular location">
    <subcellularLocation>
        <location evidence="1 15">Cytoplasm</location>
    </subcellularLocation>
</comment>
<evidence type="ECO:0000256" key="9">
    <source>
        <dbReference type="ARBA" id="ARBA00022840"/>
    </source>
</evidence>
<dbReference type="InterPro" id="IPR005121">
    <property type="entry name" value="Fdx_antiC-bd"/>
</dbReference>
<evidence type="ECO:0000256" key="10">
    <source>
        <dbReference type="ARBA" id="ARBA00022842"/>
    </source>
</evidence>
<dbReference type="InterPro" id="IPR041616">
    <property type="entry name" value="PheRS_beta_core"/>
</dbReference>
<dbReference type="Gene3D" id="3.30.70.380">
    <property type="entry name" value="Ferrodoxin-fold anticodon-binding domain"/>
    <property type="match status" value="1"/>
</dbReference>
<comment type="subunit">
    <text evidence="3 15">Tetramer of two alpha and two beta subunits.</text>
</comment>
<dbReference type="RefSeq" id="WP_099107034.1">
    <property type="nucleotide sequence ID" value="NZ_JAATJF010000002.1"/>
</dbReference>
<evidence type="ECO:0000259" key="18">
    <source>
        <dbReference type="PROSITE" id="PS51447"/>
    </source>
</evidence>
<evidence type="ECO:0000259" key="19">
    <source>
        <dbReference type="PROSITE" id="PS51483"/>
    </source>
</evidence>
<dbReference type="SUPFAM" id="SSF46955">
    <property type="entry name" value="Putative DNA-binding domain"/>
    <property type="match status" value="1"/>
</dbReference>
<gene>
    <name evidence="15" type="primary">pheT</name>
    <name evidence="20" type="ORF">CGL56_13180</name>
</gene>
<dbReference type="NCBIfam" id="TIGR00472">
    <property type="entry name" value="pheT_bact"/>
    <property type="match status" value="1"/>
</dbReference>
<keyword evidence="5 16" id="KW-0820">tRNA-binding</keyword>
<evidence type="ECO:0000256" key="15">
    <source>
        <dbReference type="HAMAP-Rule" id="MF_00283"/>
    </source>
</evidence>
<dbReference type="InterPro" id="IPR020825">
    <property type="entry name" value="Phe-tRNA_synthase-like_B3/B4"/>
</dbReference>
<evidence type="ECO:0000256" key="8">
    <source>
        <dbReference type="ARBA" id="ARBA00022741"/>
    </source>
</evidence>
<dbReference type="FunFam" id="2.40.50.140:FF:000045">
    <property type="entry name" value="Phenylalanine--tRNA ligase beta subunit"/>
    <property type="match status" value="1"/>
</dbReference>
<dbReference type="GO" id="GO:0000049">
    <property type="term" value="F:tRNA binding"/>
    <property type="evidence" value="ECO:0007669"/>
    <property type="project" value="UniProtKB-UniRule"/>
</dbReference>
<dbReference type="PROSITE" id="PS51447">
    <property type="entry name" value="FDX_ACB"/>
    <property type="match status" value="1"/>
</dbReference>
<dbReference type="EC" id="6.1.1.20" evidence="15"/>
<feature type="domain" description="FDX-ACB" evidence="18">
    <location>
        <begin position="712"/>
        <end position="806"/>
    </location>
</feature>
<dbReference type="GO" id="GO:0009328">
    <property type="term" value="C:phenylalanine-tRNA ligase complex"/>
    <property type="evidence" value="ECO:0007669"/>
    <property type="project" value="TreeGrafter"/>
</dbReference>
<dbReference type="InterPro" id="IPR002547">
    <property type="entry name" value="tRNA-bd_dom"/>
</dbReference>
<dbReference type="Pfam" id="PF03147">
    <property type="entry name" value="FDX-ACB"/>
    <property type="match status" value="1"/>
</dbReference>
<dbReference type="Gene3D" id="3.50.40.10">
    <property type="entry name" value="Phenylalanyl-trna Synthetase, Chain B, domain 3"/>
    <property type="match status" value="1"/>
</dbReference>
<organism evidence="20 21">
    <name type="scientific">Neolewinella marina</name>
    <dbReference type="NCBI Taxonomy" id="438751"/>
    <lineage>
        <taxon>Bacteria</taxon>
        <taxon>Pseudomonadati</taxon>
        <taxon>Bacteroidota</taxon>
        <taxon>Saprospiria</taxon>
        <taxon>Saprospirales</taxon>
        <taxon>Lewinellaceae</taxon>
        <taxon>Neolewinella</taxon>
    </lineage>
</organism>
<dbReference type="OrthoDB" id="9805455at2"/>
<dbReference type="InterPro" id="IPR005147">
    <property type="entry name" value="tRNA_synthase_B5-dom"/>
</dbReference>
<dbReference type="FunFam" id="3.30.70.380:FF:000001">
    <property type="entry name" value="Phenylalanine--tRNA ligase beta subunit"/>
    <property type="match status" value="1"/>
</dbReference>
<evidence type="ECO:0000256" key="14">
    <source>
        <dbReference type="ARBA" id="ARBA00049255"/>
    </source>
</evidence>
<proteinExistence type="inferred from homology"/>
<keyword evidence="4 15" id="KW-0963">Cytoplasm</keyword>
<dbReference type="SMART" id="SM00896">
    <property type="entry name" value="FDX-ACB"/>
    <property type="match status" value="1"/>
</dbReference>
<evidence type="ECO:0000256" key="4">
    <source>
        <dbReference type="ARBA" id="ARBA00022490"/>
    </source>
</evidence>
<comment type="catalytic activity">
    <reaction evidence="14 15">
        <text>tRNA(Phe) + L-phenylalanine + ATP = L-phenylalanyl-tRNA(Phe) + AMP + diphosphate + H(+)</text>
        <dbReference type="Rhea" id="RHEA:19413"/>
        <dbReference type="Rhea" id="RHEA-COMP:9668"/>
        <dbReference type="Rhea" id="RHEA-COMP:9699"/>
        <dbReference type="ChEBI" id="CHEBI:15378"/>
        <dbReference type="ChEBI" id="CHEBI:30616"/>
        <dbReference type="ChEBI" id="CHEBI:33019"/>
        <dbReference type="ChEBI" id="CHEBI:58095"/>
        <dbReference type="ChEBI" id="CHEBI:78442"/>
        <dbReference type="ChEBI" id="CHEBI:78531"/>
        <dbReference type="ChEBI" id="CHEBI:456215"/>
        <dbReference type="EC" id="6.1.1.20"/>
    </reaction>
</comment>
<dbReference type="PROSITE" id="PS50886">
    <property type="entry name" value="TRBD"/>
    <property type="match status" value="1"/>
</dbReference>
<keyword evidence="8 15" id="KW-0547">Nucleotide-binding</keyword>
<dbReference type="Gene3D" id="3.30.930.10">
    <property type="entry name" value="Bira Bifunctional Protein, Domain 2"/>
    <property type="match status" value="1"/>
</dbReference>
<comment type="cofactor">
    <cofactor evidence="15">
        <name>Mg(2+)</name>
        <dbReference type="ChEBI" id="CHEBI:18420"/>
    </cofactor>
    <text evidence="15">Binds 2 magnesium ions per tetramer.</text>
</comment>
<evidence type="ECO:0000313" key="20">
    <source>
        <dbReference type="EMBL" id="PHK98136.1"/>
    </source>
</evidence>
<comment type="similarity">
    <text evidence="2 15">Belongs to the phenylalanyl-tRNA synthetase beta subunit family. Type 1 subfamily.</text>
</comment>
<feature type="binding site" evidence="15">
    <location>
        <position position="475"/>
    </location>
    <ligand>
        <name>Mg(2+)</name>
        <dbReference type="ChEBI" id="CHEBI:18420"/>
        <note>shared with alpha subunit</note>
    </ligand>
</feature>
<dbReference type="InterPro" id="IPR005146">
    <property type="entry name" value="B3/B4_tRNA-bd"/>
</dbReference>
<dbReference type="SUPFAM" id="SSF55681">
    <property type="entry name" value="Class II aaRS and biotin synthetases"/>
    <property type="match status" value="1"/>
</dbReference>
<dbReference type="SMART" id="SM00873">
    <property type="entry name" value="B3_4"/>
    <property type="match status" value="1"/>
</dbReference>
<dbReference type="Pfam" id="PF03483">
    <property type="entry name" value="B3_4"/>
    <property type="match status" value="1"/>
</dbReference>
<dbReference type="Pfam" id="PF03484">
    <property type="entry name" value="B5"/>
    <property type="match status" value="1"/>
</dbReference>
<dbReference type="SUPFAM" id="SSF56037">
    <property type="entry name" value="PheT/TilS domain"/>
    <property type="match status" value="1"/>
</dbReference>
<feature type="binding site" evidence="15">
    <location>
        <position position="469"/>
    </location>
    <ligand>
        <name>Mg(2+)</name>
        <dbReference type="ChEBI" id="CHEBI:18420"/>
        <note>shared with alpha subunit</note>
    </ligand>
</feature>
<dbReference type="Gene3D" id="3.30.56.10">
    <property type="match status" value="2"/>
</dbReference>
<feature type="binding site" evidence="15">
    <location>
        <position position="479"/>
    </location>
    <ligand>
        <name>Mg(2+)</name>
        <dbReference type="ChEBI" id="CHEBI:18420"/>
        <note>shared with alpha subunit</note>
    </ligand>
</feature>
<dbReference type="InterPro" id="IPR036690">
    <property type="entry name" value="Fdx_antiC-bd_sf"/>
</dbReference>
<dbReference type="InterPro" id="IPR045060">
    <property type="entry name" value="Phe-tRNA-ligase_IIc_bsu"/>
</dbReference>
<dbReference type="Proteomes" id="UP000226437">
    <property type="component" value="Unassembled WGS sequence"/>
</dbReference>
<dbReference type="Pfam" id="PF01588">
    <property type="entry name" value="tRNA_bind"/>
    <property type="match status" value="1"/>
</dbReference>
<dbReference type="PANTHER" id="PTHR10947">
    <property type="entry name" value="PHENYLALANYL-TRNA SYNTHETASE BETA CHAIN AND LEUCINE-RICH REPEAT-CONTAINING PROTEIN 47"/>
    <property type="match status" value="1"/>
</dbReference>
<dbReference type="InterPro" id="IPR033714">
    <property type="entry name" value="tRNA_bind_bactPheRS"/>
</dbReference>
<dbReference type="EMBL" id="PDLO01000005">
    <property type="protein sequence ID" value="PHK98136.1"/>
    <property type="molecule type" value="Genomic_DNA"/>
</dbReference>
<evidence type="ECO:0000313" key="21">
    <source>
        <dbReference type="Proteomes" id="UP000226437"/>
    </source>
</evidence>
<dbReference type="HAMAP" id="MF_00283">
    <property type="entry name" value="Phe_tRNA_synth_beta1"/>
    <property type="match status" value="1"/>
</dbReference>
<dbReference type="GO" id="GO:0006432">
    <property type="term" value="P:phenylalanyl-tRNA aminoacylation"/>
    <property type="evidence" value="ECO:0007669"/>
    <property type="project" value="UniProtKB-UniRule"/>
</dbReference>
<dbReference type="AlphaFoldDB" id="A0A2G0CDT3"/>
<dbReference type="SMART" id="SM00874">
    <property type="entry name" value="B5"/>
    <property type="match status" value="1"/>
</dbReference>
<feature type="domain" description="TRNA-binding" evidence="17">
    <location>
        <begin position="42"/>
        <end position="155"/>
    </location>
</feature>
<dbReference type="PROSITE" id="PS51483">
    <property type="entry name" value="B5"/>
    <property type="match status" value="1"/>
</dbReference>
<dbReference type="CDD" id="cd02796">
    <property type="entry name" value="tRNA_bind_bactPheRS"/>
    <property type="match status" value="1"/>
</dbReference>
<evidence type="ECO:0000259" key="17">
    <source>
        <dbReference type="PROSITE" id="PS50886"/>
    </source>
</evidence>
<evidence type="ECO:0000256" key="3">
    <source>
        <dbReference type="ARBA" id="ARBA00011209"/>
    </source>
</evidence>
<keyword evidence="12 15" id="KW-0648">Protein biosynthesis</keyword>
<dbReference type="SUPFAM" id="SSF54991">
    <property type="entry name" value="Anticodon-binding domain of PheRS"/>
    <property type="match status" value="1"/>
</dbReference>
<dbReference type="PANTHER" id="PTHR10947:SF0">
    <property type="entry name" value="PHENYLALANINE--TRNA LIGASE BETA SUBUNIT"/>
    <property type="match status" value="1"/>
</dbReference>
<evidence type="ECO:0000256" key="7">
    <source>
        <dbReference type="ARBA" id="ARBA00022723"/>
    </source>
</evidence>
<dbReference type="InterPro" id="IPR004532">
    <property type="entry name" value="Phe-tRNA-ligase_IIc_bsu_bact"/>
</dbReference>
<dbReference type="GO" id="GO:0000287">
    <property type="term" value="F:magnesium ion binding"/>
    <property type="evidence" value="ECO:0007669"/>
    <property type="project" value="UniProtKB-UniRule"/>
</dbReference>
<evidence type="ECO:0000256" key="16">
    <source>
        <dbReference type="PROSITE-ProRule" id="PRU00209"/>
    </source>
</evidence>
<evidence type="ECO:0000256" key="1">
    <source>
        <dbReference type="ARBA" id="ARBA00004496"/>
    </source>
</evidence>
<evidence type="ECO:0000256" key="5">
    <source>
        <dbReference type="ARBA" id="ARBA00022555"/>
    </source>
</evidence>
<reference evidence="20 21" key="1">
    <citation type="submission" date="2017-10" db="EMBL/GenBank/DDBJ databases">
        <title>The draft genome sequence of Lewinella marina KCTC 32374.</title>
        <authorList>
            <person name="Wang K."/>
        </authorList>
    </citation>
    <scope>NUCLEOTIDE SEQUENCE [LARGE SCALE GENOMIC DNA]</scope>
    <source>
        <strain evidence="20 21">MKG-38</strain>
    </source>
</reference>
<feature type="binding site" evidence="15">
    <location>
        <position position="478"/>
    </location>
    <ligand>
        <name>Mg(2+)</name>
        <dbReference type="ChEBI" id="CHEBI:18420"/>
        <note>shared with alpha subunit</note>
    </ligand>
</feature>
<dbReference type="GO" id="GO:0004826">
    <property type="term" value="F:phenylalanine-tRNA ligase activity"/>
    <property type="evidence" value="ECO:0007669"/>
    <property type="project" value="UniProtKB-UniRule"/>
</dbReference>
<keyword evidence="21" id="KW-1185">Reference proteome</keyword>
<comment type="caution">
    <text evidence="20">The sequence shown here is derived from an EMBL/GenBank/DDBJ whole genome shotgun (WGS) entry which is preliminary data.</text>
</comment>
<sequence>MKVSLNWLKEYLDIDLPPARIAEVLTGTGLEVEGMEKVESVPGGLEGVVVGQVLTCGKHPGADRLSLTSVDVGGAEPVSIVCGAPNVAAGQHVMVATVGTTLYPTEGEPLTIKKGKIRGEVSEGMICAEDELGLGTSHDGILVLDKAYPAGTAAAEVFELETDYVYEIGLTPNRSDATNHLGVAFDLAAALSVEEGRKVKVEKPDVAAFTEGEAPAFSVRIEDPTQAPRYAGLLIENLKVEPSPDWLRARLNAIGVRPINNVVDVTNYVLHELGQPLHAFDVDKLGGNGIVVRKLPEGTEFQSLDEEDRKLSADDLMICDANDQPLCIAGVFGGASSGVSDSTTRIFLESAHFDPGTTRRSSMRHGLRTDAARIFEKGSDPNVVVYALKRASLLLESLAGGRVASKLLDLYPTPIEPRRVTVRYRRINELIGVELGESTIRNILGSMDMEIVADDGTGFTVAVPTNKFDVTREVDVIEEILRVYGFNKIPEPATITTAMVVAPRPDPNALRELVGDLLAANGYLEMMALSLAEGRHYGDRDDLVRINNTSNVHLDVMRPDLLFGALEAVRHNHNFSQRDLRLFEFGRSYRLEGDDYRETNHLTLTLTGRRQPESWHDASDDRADFYTLKAAVHLVLQRLGIDNYRTADAPEGDYRYGLRYHKGPLVLVDFGAVAGARLEQADVKGGVFFADFHWDNLLRVLPRKPQAVTTPGKYPTVRRDLALVVNREVAFADIERLARKAGKQLITDINLFDVYRNEEQMGAGKKSYAVSFLLESDARTLTDKEVEKVMRSVEAVLGKQLGAEVRR</sequence>
<keyword evidence="6 15" id="KW-0436">Ligase</keyword>
<evidence type="ECO:0000256" key="12">
    <source>
        <dbReference type="ARBA" id="ARBA00022917"/>
    </source>
</evidence>
<keyword evidence="11 16" id="KW-0694">RNA-binding</keyword>
<dbReference type="Gene3D" id="2.40.50.140">
    <property type="entry name" value="Nucleic acid-binding proteins"/>
    <property type="match status" value="1"/>
</dbReference>
<dbReference type="InterPro" id="IPR009061">
    <property type="entry name" value="DNA-bd_dom_put_sf"/>
</dbReference>
<dbReference type="InterPro" id="IPR012340">
    <property type="entry name" value="NA-bd_OB-fold"/>
</dbReference>
<evidence type="ECO:0000256" key="2">
    <source>
        <dbReference type="ARBA" id="ARBA00008653"/>
    </source>
</evidence>
<accession>A0A2G0CDT3</accession>
<keyword evidence="9 15" id="KW-0067">ATP-binding</keyword>
<dbReference type="Pfam" id="PF17759">
    <property type="entry name" value="tRNA_synthFbeta"/>
    <property type="match status" value="1"/>
</dbReference>
<dbReference type="SUPFAM" id="SSF50249">
    <property type="entry name" value="Nucleic acid-binding proteins"/>
    <property type="match status" value="1"/>
</dbReference>
<keyword evidence="13 15" id="KW-0030">Aminoacyl-tRNA synthetase</keyword>
<name>A0A2G0CDT3_9BACT</name>
<keyword evidence="7 15" id="KW-0479">Metal-binding</keyword>
<dbReference type="GO" id="GO:0005524">
    <property type="term" value="F:ATP binding"/>
    <property type="evidence" value="ECO:0007669"/>
    <property type="project" value="UniProtKB-UniRule"/>
</dbReference>
<protein>
    <recommendedName>
        <fullName evidence="15">Phenylalanine--tRNA ligase beta subunit</fullName>
        <ecNumber evidence="15">6.1.1.20</ecNumber>
    </recommendedName>
    <alternativeName>
        <fullName evidence="15">Phenylalanyl-tRNA synthetase beta subunit</fullName>
        <shortName evidence="15">PheRS</shortName>
    </alternativeName>
</protein>
<keyword evidence="10 15" id="KW-0460">Magnesium</keyword>
<evidence type="ECO:0000256" key="6">
    <source>
        <dbReference type="ARBA" id="ARBA00022598"/>
    </source>
</evidence>
<evidence type="ECO:0000256" key="11">
    <source>
        <dbReference type="ARBA" id="ARBA00022884"/>
    </source>
</evidence>